<dbReference type="Pfam" id="PF07686">
    <property type="entry name" value="V-set"/>
    <property type="match status" value="1"/>
</dbReference>
<reference evidence="8 9" key="1">
    <citation type="submission" date="2019-05" db="EMBL/GenBank/DDBJ databases">
        <title>A Chromosome-scale Meerkat (S. suricatta) Genome Assembly.</title>
        <authorList>
            <person name="Dudchenko O."/>
            <person name="Lieberman Aiden E."/>
            <person name="Tung J."/>
            <person name="Barreiro L.B."/>
            <person name="Clutton-Brock T.H."/>
        </authorList>
    </citation>
    <scope>NUCLEOTIDE SEQUENCE [LARGE SCALE GENOMIC DNA]</scope>
</reference>
<evidence type="ECO:0000256" key="4">
    <source>
        <dbReference type="ARBA" id="ARBA00023319"/>
    </source>
</evidence>
<reference evidence="8" key="3">
    <citation type="submission" date="2025-09" db="UniProtKB">
        <authorList>
            <consortium name="Ensembl"/>
        </authorList>
    </citation>
    <scope>IDENTIFICATION</scope>
</reference>
<dbReference type="PROSITE" id="PS50835">
    <property type="entry name" value="IG_LIKE"/>
    <property type="match status" value="1"/>
</dbReference>
<reference evidence="8" key="2">
    <citation type="submission" date="2025-08" db="UniProtKB">
        <authorList>
            <consortium name="Ensembl"/>
        </authorList>
    </citation>
    <scope>IDENTIFICATION</scope>
</reference>
<dbReference type="PANTHER" id="PTHR19367">
    <property type="entry name" value="T-CELL RECEPTOR ALPHA CHAIN V REGION"/>
    <property type="match status" value="1"/>
</dbReference>
<keyword evidence="5" id="KW-0391">Immunity</keyword>
<dbReference type="GO" id="GO:0002250">
    <property type="term" value="P:adaptive immune response"/>
    <property type="evidence" value="ECO:0007669"/>
    <property type="project" value="UniProtKB-KW"/>
</dbReference>
<dbReference type="InterPro" id="IPR003599">
    <property type="entry name" value="Ig_sub"/>
</dbReference>
<dbReference type="InterPro" id="IPR013106">
    <property type="entry name" value="Ig_V-set"/>
</dbReference>
<name>A0A673T6P5_SURSU</name>
<dbReference type="Ensembl" id="ENSSSUT00005010338.1">
    <property type="protein sequence ID" value="ENSSSUP00005008992.1"/>
    <property type="gene ID" value="ENSSSUG00005005820.1"/>
</dbReference>
<evidence type="ECO:0000259" key="7">
    <source>
        <dbReference type="PROSITE" id="PS50835"/>
    </source>
</evidence>
<dbReference type="InterPro" id="IPR007110">
    <property type="entry name" value="Ig-like_dom"/>
</dbReference>
<protein>
    <recommendedName>
        <fullName evidence="7">Ig-like domain-containing protein</fullName>
    </recommendedName>
</protein>
<evidence type="ECO:0000256" key="3">
    <source>
        <dbReference type="ARBA" id="ARBA00023170"/>
    </source>
</evidence>
<dbReference type="InterPro" id="IPR013783">
    <property type="entry name" value="Ig-like_fold"/>
</dbReference>
<evidence type="ECO:0000313" key="9">
    <source>
        <dbReference type="Proteomes" id="UP000472268"/>
    </source>
</evidence>
<evidence type="ECO:0000313" key="8">
    <source>
        <dbReference type="Ensembl" id="ENSSSUP00005008992.1"/>
    </source>
</evidence>
<feature type="chain" id="PRO_5025508515" description="Ig-like domain-containing protein" evidence="6">
    <location>
        <begin position="20"/>
        <end position="133"/>
    </location>
</feature>
<keyword evidence="1 6" id="KW-0732">Signal</keyword>
<keyword evidence="4" id="KW-0393">Immunoglobulin domain</keyword>
<keyword evidence="5" id="KW-1279">T cell receptor</keyword>
<dbReference type="SUPFAM" id="SSF48726">
    <property type="entry name" value="Immunoglobulin"/>
    <property type="match status" value="1"/>
</dbReference>
<evidence type="ECO:0000256" key="6">
    <source>
        <dbReference type="SAM" id="SignalP"/>
    </source>
</evidence>
<dbReference type="AlphaFoldDB" id="A0A673T6P5"/>
<sequence length="133" mass="14742">MFLLLISTLGIFALRDTGAQSVTQPDVHVTVSEGFRVELRCNYSYSGTPYLFWYVQHPSQGLQLLLKYFSGDTLVKGIKDFEAEFKKHETTFHLKKSAALGSDAAKYFCAVSDTVPGTTGGAEHKPLMIKAFL</sequence>
<keyword evidence="2" id="KW-1064">Adaptive immunity</keyword>
<dbReference type="PANTHER" id="PTHR19367:SF24">
    <property type="entry name" value="T CELL RECEPTOR ALPHA VARIABLE 8-4"/>
    <property type="match status" value="1"/>
</dbReference>
<keyword evidence="3" id="KW-0675">Receptor</keyword>
<dbReference type="InterPro" id="IPR051287">
    <property type="entry name" value="TCR_variable_region"/>
</dbReference>
<evidence type="ECO:0000256" key="5">
    <source>
        <dbReference type="ARBA" id="ARBA00043266"/>
    </source>
</evidence>
<organism evidence="8 9">
    <name type="scientific">Suricata suricatta</name>
    <name type="common">Meerkat</name>
    <dbReference type="NCBI Taxonomy" id="37032"/>
    <lineage>
        <taxon>Eukaryota</taxon>
        <taxon>Metazoa</taxon>
        <taxon>Chordata</taxon>
        <taxon>Craniata</taxon>
        <taxon>Vertebrata</taxon>
        <taxon>Euteleostomi</taxon>
        <taxon>Mammalia</taxon>
        <taxon>Eutheria</taxon>
        <taxon>Laurasiatheria</taxon>
        <taxon>Carnivora</taxon>
        <taxon>Feliformia</taxon>
        <taxon>Herpestidae</taxon>
        <taxon>Suricata</taxon>
    </lineage>
</organism>
<dbReference type="SMART" id="SM00409">
    <property type="entry name" value="IG"/>
    <property type="match status" value="1"/>
</dbReference>
<feature type="domain" description="Ig-like" evidence="7">
    <location>
        <begin position="19"/>
        <end position="128"/>
    </location>
</feature>
<evidence type="ECO:0000256" key="2">
    <source>
        <dbReference type="ARBA" id="ARBA00023130"/>
    </source>
</evidence>
<feature type="signal peptide" evidence="6">
    <location>
        <begin position="1"/>
        <end position="19"/>
    </location>
</feature>
<keyword evidence="9" id="KW-1185">Reference proteome</keyword>
<dbReference type="Gene3D" id="2.60.40.10">
    <property type="entry name" value="Immunoglobulins"/>
    <property type="match status" value="1"/>
</dbReference>
<dbReference type="SMART" id="SM00406">
    <property type="entry name" value="IGv"/>
    <property type="match status" value="1"/>
</dbReference>
<dbReference type="Proteomes" id="UP000472268">
    <property type="component" value="Chromosome 9"/>
</dbReference>
<dbReference type="GO" id="GO:0042101">
    <property type="term" value="C:T cell receptor complex"/>
    <property type="evidence" value="ECO:0007669"/>
    <property type="project" value="UniProtKB-KW"/>
</dbReference>
<proteinExistence type="predicted"/>
<dbReference type="InterPro" id="IPR036179">
    <property type="entry name" value="Ig-like_dom_sf"/>
</dbReference>
<accession>A0A673T6P5</accession>
<evidence type="ECO:0000256" key="1">
    <source>
        <dbReference type="ARBA" id="ARBA00022729"/>
    </source>
</evidence>